<evidence type="ECO:0000313" key="2">
    <source>
        <dbReference type="Proteomes" id="UP000029448"/>
    </source>
</evidence>
<comment type="caution">
    <text evidence="1">The sequence shown here is derived from an EMBL/GenBank/DDBJ whole genome shotgun (WGS) entry which is preliminary data.</text>
</comment>
<evidence type="ECO:0008006" key="3">
    <source>
        <dbReference type="Google" id="ProtNLM"/>
    </source>
</evidence>
<organism evidence="1 2">
    <name type="scientific">Acetobacter tropicalis</name>
    <dbReference type="NCBI Taxonomy" id="104102"/>
    <lineage>
        <taxon>Bacteria</taxon>
        <taxon>Pseudomonadati</taxon>
        <taxon>Pseudomonadota</taxon>
        <taxon>Alphaproteobacteria</taxon>
        <taxon>Acetobacterales</taxon>
        <taxon>Acetobacteraceae</taxon>
        <taxon>Acetobacter</taxon>
    </lineage>
</organism>
<dbReference type="AlphaFoldDB" id="A0A094YWU5"/>
<dbReference type="EMBL" id="JOKM01000021">
    <property type="protein sequence ID" value="KGB25129.1"/>
    <property type="molecule type" value="Genomic_DNA"/>
</dbReference>
<dbReference type="Proteomes" id="UP000029448">
    <property type="component" value="Unassembled WGS sequence"/>
</dbReference>
<dbReference type="STRING" id="104102.AtDm6_0810"/>
<reference evidence="1 2" key="1">
    <citation type="submission" date="2014-06" db="EMBL/GenBank/DDBJ databases">
        <title>Functional and comparative genomic analyses of the Drosophila gut microbiota identify candidate symbiosis factors.</title>
        <authorList>
            <person name="Newell P.D."/>
            <person name="Chaston J.M."/>
            <person name="Douglas A.E."/>
        </authorList>
    </citation>
    <scope>NUCLEOTIDE SEQUENCE [LARGE SCALE GENOMIC DNA]</scope>
    <source>
        <strain evidence="1 2">DmCS_006</strain>
    </source>
</reference>
<accession>A0A094YWU5</accession>
<proteinExistence type="predicted"/>
<evidence type="ECO:0000313" key="1">
    <source>
        <dbReference type="EMBL" id="KGB25129.1"/>
    </source>
</evidence>
<dbReference type="PATRIC" id="fig|104102.7.peg.801"/>
<dbReference type="Pfam" id="PF06258">
    <property type="entry name" value="Mito_fiss_Elm1"/>
    <property type="match status" value="1"/>
</dbReference>
<name>A0A094YWU5_9PROT</name>
<gene>
    <name evidence="1" type="ORF">AtDm6_0810</name>
</gene>
<keyword evidence="2" id="KW-1185">Reference proteome</keyword>
<dbReference type="GeneID" id="89477740"/>
<protein>
    <recommendedName>
        <fullName evidence="3">Nucleoside-diphosphate sugar epimerase</fullName>
    </recommendedName>
</protein>
<dbReference type="RefSeq" id="WP_035378311.1">
    <property type="nucleotide sequence ID" value="NZ_JACAOJ010000002.1"/>
</dbReference>
<sequence length="354" mass="38302">MTFFNPEAPVWILDTGRLGEMAQCRVLAQTLGMPFTFLPLEEGFTLPPVVPDLSALRLILSFGNTAKAALALRARCMASLQAGGTGLRPFIVHLGRPSHIPADAFDLIIVLPQDDYPLAPNMLRLALPLNGAALSRPCFPDPGARRGGTVVLYGATSKHFSQTLASTRNLILFTQRLAAANGERAQVLTGPRTTAEEAGWLKTLTTGTDVALTLFSPHTCRFQNLLASGNRFVVTADSASMVADACRTGAPVWLFPLPARHTASTRLQEAIDAAGLRPIRHSLVRQGRLGSGADFTRWHTWLQRMGYVRLAQPGLSAQDLTWHPAAGRADRDLALCRDRILALPGFARQMQAAI</sequence>
<dbReference type="InterPro" id="IPR009367">
    <property type="entry name" value="Elm1-like"/>
</dbReference>